<reference evidence="1" key="1">
    <citation type="submission" date="2016-07" db="EMBL/GenBank/DDBJ databases">
        <title>Microvirga ossetica sp. nov. a new species of rhizobia isolated from root nodules of the legume species Vicia alpestris Steven originated from North Ossetia region in the Caucasus.</title>
        <authorList>
            <person name="Safronova V.I."/>
            <person name="Kuznetsova I.G."/>
            <person name="Sazanova A.L."/>
            <person name="Belimov A."/>
            <person name="Andronov E."/>
            <person name="Osledkin Y.S."/>
            <person name="Onishchuk O.P."/>
            <person name="Kurchak O.N."/>
            <person name="Shaposhnikov A.I."/>
            <person name="Willems A."/>
            <person name="Tikhonovich I.A."/>
        </authorList>
    </citation>
    <scope>NUCLEOTIDE SEQUENCE [LARGE SCALE GENOMIC DNA]</scope>
    <source>
        <strain evidence="1">V5/3M</strain>
        <plasmid evidence="1">unnamed4</plasmid>
    </source>
</reference>
<sequence length="85" mass="9708">MKTFDEFGEFWKMGGSGNHIMSLRLRDVSDFCADVCSWQVTRRALLRLIGGHRKQHCRALRMAYISGVRHSLGTPAPRSRFQTAP</sequence>
<organism evidence="1">
    <name type="scientific">Microvirga ossetica</name>
    <dbReference type="NCBI Taxonomy" id="1882682"/>
    <lineage>
        <taxon>Bacteria</taxon>
        <taxon>Pseudomonadati</taxon>
        <taxon>Pseudomonadota</taxon>
        <taxon>Alphaproteobacteria</taxon>
        <taxon>Hyphomicrobiales</taxon>
        <taxon>Methylobacteriaceae</taxon>
        <taxon>Microvirga</taxon>
    </lineage>
</organism>
<accession>A0A1B2EYL4</accession>
<dbReference type="EMBL" id="CP016620">
    <property type="protein sequence ID" value="ANY85084.1"/>
    <property type="molecule type" value="Genomic_DNA"/>
</dbReference>
<protein>
    <submittedName>
        <fullName evidence="1">Uncharacterized protein</fullName>
    </submittedName>
</protein>
<dbReference type="AlphaFoldDB" id="A0A1B2EYL4"/>
<gene>
    <name evidence="1" type="ORF">BB934_43565</name>
</gene>
<keyword evidence="1" id="KW-0614">Plasmid</keyword>
<evidence type="ECO:0000313" key="1">
    <source>
        <dbReference type="EMBL" id="ANY85084.1"/>
    </source>
</evidence>
<proteinExistence type="predicted"/>
<geneLocation type="plasmid" evidence="1">
    <name>unnamed4</name>
</geneLocation>
<name>A0A1B2EYL4_9HYPH</name>
<dbReference type="KEGG" id="moc:BB934_43565"/>